<protein>
    <recommendedName>
        <fullName evidence="5">Inositol monophosphatase</fullName>
    </recommendedName>
</protein>
<name>A0A934KDY2_9BACT</name>
<dbReference type="RefSeq" id="WP_338182633.1">
    <property type="nucleotide sequence ID" value="NZ_JAEKNQ010000064.1"/>
</dbReference>
<dbReference type="Pfam" id="PF00459">
    <property type="entry name" value="Inositol_P"/>
    <property type="match status" value="1"/>
</dbReference>
<sequence>MPLLGTAAGREEHGRGEGGDRTLELDRRAEEVVVVELQKLCSGGERFSVLSEEAGLIEFGAPFPRVLLDPVDGSLNAQRGLPVVGTMLCLVAGPTLGEAQVGYVQNLVSGERWHTIRGGGVHRNGQRLRPFPAGSRDRIEVLGLESGPGSLLTAQALIERAAKVRLLGSMALSLAHTAAGGIDVHCSPIAARCLDLAASALMIAEVGGLVTDLGGKPLARLPADLTGRSTILASASPELHQMAQDLLRVGSG</sequence>
<dbReference type="Gene3D" id="3.40.190.80">
    <property type="match status" value="1"/>
</dbReference>
<comment type="cofactor">
    <cofactor evidence="1">
        <name>Mg(2+)</name>
        <dbReference type="ChEBI" id="CHEBI:18420"/>
    </cofactor>
</comment>
<dbReference type="PRINTS" id="PR00377">
    <property type="entry name" value="IMPHPHTASES"/>
</dbReference>
<reference evidence="3 4" key="1">
    <citation type="submission" date="2020-10" db="EMBL/GenBank/DDBJ databases">
        <title>Ca. Dormibacterota MAGs.</title>
        <authorList>
            <person name="Montgomery K."/>
        </authorList>
    </citation>
    <scope>NUCLEOTIDE SEQUENCE [LARGE SCALE GENOMIC DNA]</scope>
    <source>
        <strain evidence="3">SC8811_S16_3</strain>
    </source>
</reference>
<evidence type="ECO:0000313" key="3">
    <source>
        <dbReference type="EMBL" id="MBJ7604659.1"/>
    </source>
</evidence>
<proteinExistence type="predicted"/>
<organism evidence="3 4">
    <name type="scientific">Candidatus Dormiibacter inghamiae</name>
    <dbReference type="NCBI Taxonomy" id="3127013"/>
    <lineage>
        <taxon>Bacteria</taxon>
        <taxon>Bacillati</taxon>
        <taxon>Candidatus Dormiibacterota</taxon>
        <taxon>Candidatus Dormibacteria</taxon>
        <taxon>Candidatus Dormibacterales</taxon>
        <taxon>Candidatus Dormibacteraceae</taxon>
        <taxon>Candidatus Dormiibacter</taxon>
    </lineage>
</organism>
<dbReference type="InterPro" id="IPR000760">
    <property type="entry name" value="Inositol_monophosphatase-like"/>
</dbReference>
<feature type="region of interest" description="Disordered" evidence="2">
    <location>
        <begin position="1"/>
        <end position="23"/>
    </location>
</feature>
<dbReference type="PANTHER" id="PTHR20854:SF4">
    <property type="entry name" value="INOSITOL-1-MONOPHOSPHATASE-RELATED"/>
    <property type="match status" value="1"/>
</dbReference>
<comment type="caution">
    <text evidence="3">The sequence shown here is derived from an EMBL/GenBank/DDBJ whole genome shotgun (WGS) entry which is preliminary data.</text>
</comment>
<dbReference type="Proteomes" id="UP000620075">
    <property type="component" value="Unassembled WGS sequence"/>
</dbReference>
<dbReference type="Gene3D" id="3.30.540.10">
    <property type="entry name" value="Fructose-1,6-Bisphosphatase, subunit A, domain 1"/>
    <property type="match status" value="1"/>
</dbReference>
<evidence type="ECO:0008006" key="5">
    <source>
        <dbReference type="Google" id="ProtNLM"/>
    </source>
</evidence>
<dbReference type="GO" id="GO:0006020">
    <property type="term" value="P:inositol metabolic process"/>
    <property type="evidence" value="ECO:0007669"/>
    <property type="project" value="TreeGrafter"/>
</dbReference>
<accession>A0A934KDY2</accession>
<dbReference type="GO" id="GO:0007165">
    <property type="term" value="P:signal transduction"/>
    <property type="evidence" value="ECO:0007669"/>
    <property type="project" value="TreeGrafter"/>
</dbReference>
<dbReference type="AlphaFoldDB" id="A0A934KDY2"/>
<feature type="binding site" evidence="1">
    <location>
        <position position="72"/>
    </location>
    <ligand>
        <name>Mg(2+)</name>
        <dbReference type="ChEBI" id="CHEBI:18420"/>
        <label>1</label>
        <note>catalytic</note>
    </ligand>
</feature>
<gene>
    <name evidence="3" type="ORF">JF888_16010</name>
</gene>
<dbReference type="PANTHER" id="PTHR20854">
    <property type="entry name" value="INOSITOL MONOPHOSPHATASE"/>
    <property type="match status" value="1"/>
</dbReference>
<feature type="compositionally biased region" description="Basic and acidic residues" evidence="2">
    <location>
        <begin position="9"/>
        <end position="23"/>
    </location>
</feature>
<keyword evidence="1" id="KW-0460">Magnesium</keyword>
<evidence type="ECO:0000313" key="4">
    <source>
        <dbReference type="Proteomes" id="UP000620075"/>
    </source>
</evidence>
<dbReference type="GO" id="GO:0046872">
    <property type="term" value="F:metal ion binding"/>
    <property type="evidence" value="ECO:0007669"/>
    <property type="project" value="UniProtKB-KW"/>
</dbReference>
<feature type="binding site" evidence="1">
    <location>
        <position position="195"/>
    </location>
    <ligand>
        <name>Mg(2+)</name>
        <dbReference type="ChEBI" id="CHEBI:18420"/>
        <label>1</label>
        <note>catalytic</note>
    </ligand>
</feature>
<feature type="binding site" evidence="1">
    <location>
        <position position="69"/>
    </location>
    <ligand>
        <name>Mg(2+)</name>
        <dbReference type="ChEBI" id="CHEBI:18420"/>
        <label>1</label>
        <note>catalytic</note>
    </ligand>
</feature>
<evidence type="ECO:0000256" key="2">
    <source>
        <dbReference type="SAM" id="MobiDB-lite"/>
    </source>
</evidence>
<dbReference type="EMBL" id="JAEKNQ010000064">
    <property type="protein sequence ID" value="MBJ7604659.1"/>
    <property type="molecule type" value="Genomic_DNA"/>
</dbReference>
<evidence type="ECO:0000256" key="1">
    <source>
        <dbReference type="PIRSR" id="PIRSR600760-2"/>
    </source>
</evidence>
<dbReference type="SUPFAM" id="SSF56655">
    <property type="entry name" value="Carbohydrate phosphatase"/>
    <property type="match status" value="1"/>
</dbReference>
<feature type="binding site" evidence="1">
    <location>
        <position position="52"/>
    </location>
    <ligand>
        <name>Mg(2+)</name>
        <dbReference type="ChEBI" id="CHEBI:18420"/>
        <label>1</label>
        <note>catalytic</note>
    </ligand>
</feature>
<keyword evidence="1" id="KW-0479">Metal-binding</keyword>
<dbReference type="GO" id="GO:0008934">
    <property type="term" value="F:inositol monophosphate 1-phosphatase activity"/>
    <property type="evidence" value="ECO:0007669"/>
    <property type="project" value="TreeGrafter"/>
</dbReference>